<feature type="compositionally biased region" description="Low complexity" evidence="1">
    <location>
        <begin position="688"/>
        <end position="699"/>
    </location>
</feature>
<evidence type="ECO:0000256" key="1">
    <source>
        <dbReference type="SAM" id="MobiDB-lite"/>
    </source>
</evidence>
<reference evidence="3" key="1">
    <citation type="submission" date="2018-02" db="EMBL/GenBank/DDBJ databases">
        <authorList>
            <person name="Cohen D.B."/>
            <person name="Kent A.D."/>
        </authorList>
    </citation>
    <scope>NUCLEOTIDE SEQUENCE</scope>
</reference>
<feature type="compositionally biased region" description="Pro residues" evidence="1">
    <location>
        <begin position="601"/>
        <end position="617"/>
    </location>
</feature>
<feature type="compositionally biased region" description="Low complexity" evidence="1">
    <location>
        <begin position="536"/>
        <end position="547"/>
    </location>
</feature>
<dbReference type="AlphaFoldDB" id="A0A2N9EZR6"/>
<feature type="domain" description="Aminotransferase-like plant mobile" evidence="2">
    <location>
        <begin position="66"/>
        <end position="430"/>
    </location>
</feature>
<protein>
    <recommendedName>
        <fullName evidence="2">Aminotransferase-like plant mobile domain-containing protein</fullName>
    </recommendedName>
</protein>
<accession>A0A2N9EZR6</accession>
<feature type="region of interest" description="Disordered" evidence="1">
    <location>
        <begin position="470"/>
        <end position="635"/>
    </location>
</feature>
<feature type="compositionally biased region" description="Low complexity" evidence="1">
    <location>
        <begin position="488"/>
        <end position="525"/>
    </location>
</feature>
<dbReference type="GO" id="GO:0010073">
    <property type="term" value="P:meristem maintenance"/>
    <property type="evidence" value="ECO:0007669"/>
    <property type="project" value="InterPro"/>
</dbReference>
<feature type="compositionally biased region" description="Low complexity" evidence="1">
    <location>
        <begin position="587"/>
        <end position="600"/>
    </location>
</feature>
<sequence length="880" mass="99396">MDDLDIIPGPIDASVLTLQANHRSTDIWNDNMDAKLMILHCRRREAVLSRSDRPHPRIVSYLQRAGLYGLYCLRFIQLDWALITAFVERWRPETHTFHLPFGEMTITLQDMEVMLGLPVDGRPVIRSMDLKWPDVCGELLGVIPPSDKIDGCRLSMTWLSEQFGVLPDNADEVIVQRYARAYILEMLGGSVFADTSGDKVHLIWLLFLEDFDTAGEYSWGSAALAWLYRQLCNAAKANTKDIGGALILVQLWAWSRFPHMTPEIVSIQPIEYGVDAAGQPLPQGPYGIRWCNAKCQKNVSTHVLLNYRSALVLQHPNEIVWQPYINANLPDYCLRGREIWRTVAPLICVHIVEMHCPDRVLRQFGMQQFIPRPINTDVTLHAVTLRRRADWTKKWESHVDTWNNRLEHVITSDPVSHPMPYNDEYMVWYRRITRRYICKRSASFDALMFPSDHPASKEAYRGLKIAQSLNRLSPRESTHPVAPDIAEPSSSTHPISSPPTQSTHPVTPHPTHLVTPHPAQSTHPVTPHPTHPVTPHPAQSTHSVIPHPTHPVTPHPAQSTHSVTLIPPTQLPLSRTVHPPSYPSSHPPSHSSSPQFTHPVTPHPHSPPISYPHPTHPVPSSRTVHPFSYPPSHPPTHPVTPYPTYLVTPHPTQSTHSVTLHPTHPITPHPAQSTHSVTPHPTHPVTPHPAQSTHSVTPHPTHPITPHPAQSTHSVTPHPPTQLPPIPHSPPIQLPPIPQSPPIQLHPILRRHLPVPPRHIHLLPHSYPPPYHRHRHRRLWHETMGVGGTRFGTQKLVDVHVENVVAKDCLGRTKSNSNGIGMIIQFQCIEYLSSQFLKTDPSLYSNILHLHPFILNSMDTIINYFSVVADIYSNWSHDTY</sequence>
<proteinExistence type="predicted"/>
<dbReference type="PANTHER" id="PTHR46033:SF8">
    <property type="entry name" value="PROTEIN MAINTENANCE OF MERISTEMS-LIKE"/>
    <property type="match status" value="1"/>
</dbReference>
<name>A0A2N9EZR6_FAGSY</name>
<gene>
    <name evidence="3" type="ORF">FSB_LOCUS12119</name>
</gene>
<evidence type="ECO:0000313" key="3">
    <source>
        <dbReference type="EMBL" id="SPC84237.1"/>
    </source>
</evidence>
<evidence type="ECO:0000259" key="2">
    <source>
        <dbReference type="Pfam" id="PF10536"/>
    </source>
</evidence>
<dbReference type="PANTHER" id="PTHR46033">
    <property type="entry name" value="PROTEIN MAIN-LIKE 2"/>
    <property type="match status" value="1"/>
</dbReference>
<dbReference type="InterPro" id="IPR044824">
    <property type="entry name" value="MAIN-like"/>
</dbReference>
<dbReference type="InterPro" id="IPR019557">
    <property type="entry name" value="AminoTfrase-like_pln_mobile"/>
</dbReference>
<dbReference type="Pfam" id="PF10536">
    <property type="entry name" value="PMD"/>
    <property type="match status" value="1"/>
</dbReference>
<feature type="compositionally biased region" description="Pro residues" evidence="1">
    <location>
        <begin position="717"/>
        <end position="732"/>
    </location>
</feature>
<feature type="compositionally biased region" description="Pro residues" evidence="1">
    <location>
        <begin position="526"/>
        <end position="535"/>
    </location>
</feature>
<feature type="region of interest" description="Disordered" evidence="1">
    <location>
        <begin position="664"/>
        <end position="732"/>
    </location>
</feature>
<organism evidence="3">
    <name type="scientific">Fagus sylvatica</name>
    <name type="common">Beechnut</name>
    <dbReference type="NCBI Taxonomy" id="28930"/>
    <lineage>
        <taxon>Eukaryota</taxon>
        <taxon>Viridiplantae</taxon>
        <taxon>Streptophyta</taxon>
        <taxon>Embryophyta</taxon>
        <taxon>Tracheophyta</taxon>
        <taxon>Spermatophyta</taxon>
        <taxon>Magnoliopsida</taxon>
        <taxon>eudicotyledons</taxon>
        <taxon>Gunneridae</taxon>
        <taxon>Pentapetalae</taxon>
        <taxon>rosids</taxon>
        <taxon>fabids</taxon>
        <taxon>Fagales</taxon>
        <taxon>Fagaceae</taxon>
        <taxon>Fagus</taxon>
    </lineage>
</organism>
<dbReference type="EMBL" id="OIVN01000696">
    <property type="protein sequence ID" value="SPC84237.1"/>
    <property type="molecule type" value="Genomic_DNA"/>
</dbReference>
<feature type="compositionally biased region" description="Low complexity" evidence="1">
    <location>
        <begin position="664"/>
        <end position="680"/>
    </location>
</feature>